<dbReference type="GO" id="GO:1903457">
    <property type="term" value="P:lactate catabolic process"/>
    <property type="evidence" value="ECO:0007669"/>
    <property type="project" value="TreeGrafter"/>
</dbReference>
<keyword evidence="11" id="KW-1185">Reference proteome</keyword>
<dbReference type="InterPro" id="IPR016171">
    <property type="entry name" value="Vanillyl_alc_oxidase_C-sub2"/>
</dbReference>
<comment type="similarity">
    <text evidence="2">Belongs to the FAD-binding oxidoreductase/transferase type 4 family.</text>
</comment>
<dbReference type="AlphaFoldDB" id="A0A6L8LID5"/>
<reference evidence="10 11" key="1">
    <citation type="submission" date="2020-01" db="EMBL/GenBank/DDBJ databases">
        <authorList>
            <person name="Chen S."/>
        </authorList>
    </citation>
    <scope>NUCLEOTIDE SEQUENCE [LARGE SCALE GENOMIC DNA]</scope>
    <source>
        <strain evidence="10 11">GS-10</strain>
    </source>
</reference>
<organism evidence="10 11">
    <name type="scientific">Thalassovita mangrovi</name>
    <dbReference type="NCBI Taxonomy" id="2692236"/>
    <lineage>
        <taxon>Bacteria</taxon>
        <taxon>Pseudomonadati</taxon>
        <taxon>Pseudomonadota</taxon>
        <taxon>Alphaproteobacteria</taxon>
        <taxon>Rhodobacterales</taxon>
        <taxon>Roseobacteraceae</taxon>
        <taxon>Thalassovita</taxon>
    </lineage>
</organism>
<dbReference type="InterPro" id="IPR016164">
    <property type="entry name" value="FAD-linked_Oxase-like_C"/>
</dbReference>
<evidence type="ECO:0000259" key="9">
    <source>
        <dbReference type="PROSITE" id="PS51387"/>
    </source>
</evidence>
<evidence type="ECO:0000256" key="7">
    <source>
        <dbReference type="ARBA" id="ARBA00038897"/>
    </source>
</evidence>
<dbReference type="FunFam" id="3.30.70.2740:FF:000001">
    <property type="entry name" value="D-lactate dehydrogenase mitochondrial"/>
    <property type="match status" value="1"/>
</dbReference>
<sequence>MTIETALEELSSLLGQRLSRSKSDLEQHGASESHFPLTPPDAVAYPESTEEVSEIVKICARNGCPVVGWGAGTSLEGQAQAFQGGISVDFRNMNKVLRVGAEDMDVSVQPGITREALNTELRATGLFFPVDPGANASIGGMASTRASGTTAVRYGTMRDNVLGLEVVLADGRIIRTGTRARKSSAGYDLTGLFVGAEGTLGLITELTLRLQGQPEAVTAAVCAFDKLDDAVQAVIATIQMGIPMARIEFVDEATAAAFNGYSGSDMPLCPHLMVEFHGSEAGVQEQAEIFGEIVADHGGKGFEWATKPEDRTALWKMRHHAHWAVLASKPGAKALVTDICVPISRLADAVNETRADIEASPITGPILGHVGDGNFHAILLFDDENPAEVQAVEDLSHRMVERSLAMGGTATGEHGIGVGKKKYMDAEHGAAWDVMGDVKQALDPQNIMNPGKILRGN</sequence>
<feature type="region of interest" description="Disordered" evidence="8">
    <location>
        <begin position="21"/>
        <end position="41"/>
    </location>
</feature>
<comment type="caution">
    <text evidence="10">The sequence shown here is derived from an EMBL/GenBank/DDBJ whole genome shotgun (WGS) entry which is preliminary data.</text>
</comment>
<proteinExistence type="inferred from homology"/>
<dbReference type="PROSITE" id="PS51387">
    <property type="entry name" value="FAD_PCMH"/>
    <property type="match status" value="1"/>
</dbReference>
<dbReference type="SUPFAM" id="SSF56176">
    <property type="entry name" value="FAD-binding/transporter-associated domain-like"/>
    <property type="match status" value="1"/>
</dbReference>
<protein>
    <recommendedName>
        <fullName evidence="7">D-lactate dehydrogenase (cytochrome)</fullName>
        <ecNumber evidence="7">1.1.2.4</ecNumber>
    </recommendedName>
</protein>
<evidence type="ECO:0000256" key="5">
    <source>
        <dbReference type="ARBA" id="ARBA00022946"/>
    </source>
</evidence>
<dbReference type="Pfam" id="PF01565">
    <property type="entry name" value="FAD_binding_4"/>
    <property type="match status" value="1"/>
</dbReference>
<evidence type="ECO:0000256" key="8">
    <source>
        <dbReference type="SAM" id="MobiDB-lite"/>
    </source>
</evidence>
<dbReference type="Gene3D" id="1.10.45.10">
    <property type="entry name" value="Vanillyl-alcohol Oxidase, Chain A, domain 4"/>
    <property type="match status" value="1"/>
</dbReference>
<dbReference type="GO" id="GO:0004458">
    <property type="term" value="F:D-lactate dehydrogenase (cytochrome) activity"/>
    <property type="evidence" value="ECO:0007669"/>
    <property type="project" value="UniProtKB-EC"/>
</dbReference>
<accession>A0A6L8LID5</accession>
<evidence type="ECO:0000256" key="6">
    <source>
        <dbReference type="ARBA" id="ARBA00023002"/>
    </source>
</evidence>
<dbReference type="Gene3D" id="3.30.70.2740">
    <property type="match status" value="1"/>
</dbReference>
<keyword evidence="3" id="KW-0285">Flavoprotein</keyword>
<dbReference type="Pfam" id="PF02913">
    <property type="entry name" value="FAD-oxidase_C"/>
    <property type="match status" value="1"/>
</dbReference>
<dbReference type="Gene3D" id="3.30.465.10">
    <property type="match status" value="1"/>
</dbReference>
<comment type="cofactor">
    <cofactor evidence="1">
        <name>FAD</name>
        <dbReference type="ChEBI" id="CHEBI:57692"/>
    </cofactor>
</comment>
<dbReference type="PANTHER" id="PTHR11748">
    <property type="entry name" value="D-LACTATE DEHYDROGENASE"/>
    <property type="match status" value="1"/>
</dbReference>
<evidence type="ECO:0000256" key="3">
    <source>
        <dbReference type="ARBA" id="ARBA00022630"/>
    </source>
</evidence>
<keyword evidence="5" id="KW-0809">Transit peptide</keyword>
<dbReference type="FunFam" id="1.10.45.10:FF:000001">
    <property type="entry name" value="D-lactate dehydrogenase mitochondrial"/>
    <property type="match status" value="1"/>
</dbReference>
<keyword evidence="6" id="KW-0560">Oxidoreductase</keyword>
<evidence type="ECO:0000313" key="11">
    <source>
        <dbReference type="Proteomes" id="UP000479043"/>
    </source>
</evidence>
<dbReference type="InterPro" id="IPR006094">
    <property type="entry name" value="Oxid_FAD_bind_N"/>
</dbReference>
<dbReference type="GO" id="GO:0071949">
    <property type="term" value="F:FAD binding"/>
    <property type="evidence" value="ECO:0007669"/>
    <property type="project" value="InterPro"/>
</dbReference>
<dbReference type="EMBL" id="WWEN01000004">
    <property type="protein sequence ID" value="MYM55724.1"/>
    <property type="molecule type" value="Genomic_DNA"/>
</dbReference>
<dbReference type="InterPro" id="IPR016169">
    <property type="entry name" value="FAD-bd_PCMH_sub2"/>
</dbReference>
<keyword evidence="4" id="KW-0274">FAD</keyword>
<dbReference type="EC" id="1.1.2.4" evidence="7"/>
<dbReference type="RefSeq" id="WP_160973439.1">
    <property type="nucleotide sequence ID" value="NZ_WWEN01000004.1"/>
</dbReference>
<dbReference type="PANTHER" id="PTHR11748:SF111">
    <property type="entry name" value="D-LACTATE DEHYDROGENASE, MITOCHONDRIAL-RELATED"/>
    <property type="match status" value="1"/>
</dbReference>
<evidence type="ECO:0000313" key="10">
    <source>
        <dbReference type="EMBL" id="MYM55724.1"/>
    </source>
</evidence>
<dbReference type="SUPFAM" id="SSF55103">
    <property type="entry name" value="FAD-linked oxidases, C-terminal domain"/>
    <property type="match status" value="1"/>
</dbReference>
<gene>
    <name evidence="10" type="ORF">GR167_10430</name>
</gene>
<evidence type="ECO:0000256" key="1">
    <source>
        <dbReference type="ARBA" id="ARBA00001974"/>
    </source>
</evidence>
<dbReference type="FunFam" id="3.30.465.10:FF:000016">
    <property type="entry name" value="probable D-lactate dehydrogenase, mitochondrial"/>
    <property type="match status" value="1"/>
</dbReference>
<evidence type="ECO:0000256" key="4">
    <source>
        <dbReference type="ARBA" id="ARBA00022827"/>
    </source>
</evidence>
<dbReference type="GO" id="GO:0008720">
    <property type="term" value="F:D-lactate dehydrogenase (NAD+) activity"/>
    <property type="evidence" value="ECO:0007669"/>
    <property type="project" value="TreeGrafter"/>
</dbReference>
<dbReference type="InterPro" id="IPR036318">
    <property type="entry name" value="FAD-bd_PCMH-like_sf"/>
</dbReference>
<feature type="compositionally biased region" description="Basic and acidic residues" evidence="8">
    <location>
        <begin position="21"/>
        <end position="31"/>
    </location>
</feature>
<name>A0A6L8LID5_9RHOB</name>
<evidence type="ECO:0000256" key="2">
    <source>
        <dbReference type="ARBA" id="ARBA00008000"/>
    </source>
</evidence>
<dbReference type="Proteomes" id="UP000479043">
    <property type="component" value="Unassembled WGS sequence"/>
</dbReference>
<dbReference type="InterPro" id="IPR004113">
    <property type="entry name" value="FAD-bd_oxidored_4_C"/>
</dbReference>
<dbReference type="InterPro" id="IPR016166">
    <property type="entry name" value="FAD-bd_PCMH"/>
</dbReference>
<feature type="domain" description="FAD-binding PCMH-type" evidence="9">
    <location>
        <begin position="35"/>
        <end position="213"/>
    </location>
</feature>